<reference evidence="1" key="2">
    <citation type="submission" date="2013-05" db="EMBL/GenBank/DDBJ databases">
        <authorList>
            <person name="Carter J.-M."/>
            <person name="Baker S.C."/>
            <person name="Pink R."/>
            <person name="Carter D.R.F."/>
            <person name="Collins A."/>
            <person name="Tomlin J."/>
            <person name="Gibbs M."/>
            <person name="Breuker C.J."/>
        </authorList>
    </citation>
    <scope>NUCLEOTIDE SEQUENCE</scope>
    <source>
        <tissue evidence="1">Ovary</tissue>
    </source>
</reference>
<reference evidence="1" key="1">
    <citation type="journal article" date="2013" name="BMC Genomics">
        <title>Unscrambling butterfly oogenesis.</title>
        <authorList>
            <person name="Carter J.M."/>
            <person name="Baker S.C."/>
            <person name="Pink R."/>
            <person name="Carter D.R."/>
            <person name="Collins A."/>
            <person name="Tomlin J."/>
            <person name="Gibbs M."/>
            <person name="Breuker C.J."/>
        </authorList>
    </citation>
    <scope>NUCLEOTIDE SEQUENCE</scope>
    <source>
        <tissue evidence="1">Ovary</tissue>
    </source>
</reference>
<accession>S4PMY7</accession>
<protein>
    <submittedName>
        <fullName evidence="1">Uncharacterized protein</fullName>
    </submittedName>
</protein>
<feature type="non-terminal residue" evidence="1">
    <location>
        <position position="147"/>
    </location>
</feature>
<dbReference type="EMBL" id="GAIX01001197">
    <property type="protein sequence ID" value="JAA91363.1"/>
    <property type="molecule type" value="Transcribed_RNA"/>
</dbReference>
<organism evidence="1">
    <name type="scientific">Pararge aegeria</name>
    <name type="common">speckled wood butterfly</name>
    <dbReference type="NCBI Taxonomy" id="116150"/>
    <lineage>
        <taxon>Eukaryota</taxon>
        <taxon>Metazoa</taxon>
        <taxon>Ecdysozoa</taxon>
        <taxon>Arthropoda</taxon>
        <taxon>Hexapoda</taxon>
        <taxon>Insecta</taxon>
        <taxon>Pterygota</taxon>
        <taxon>Neoptera</taxon>
        <taxon>Endopterygota</taxon>
        <taxon>Lepidoptera</taxon>
        <taxon>Glossata</taxon>
        <taxon>Ditrysia</taxon>
        <taxon>Papilionoidea</taxon>
        <taxon>Nymphalidae</taxon>
        <taxon>Satyrinae</taxon>
        <taxon>Satyrini</taxon>
        <taxon>Parargina</taxon>
        <taxon>Pararge</taxon>
    </lineage>
</organism>
<name>S4PMY7_9NEOP</name>
<evidence type="ECO:0000313" key="1">
    <source>
        <dbReference type="EMBL" id="JAA91363.1"/>
    </source>
</evidence>
<sequence length="147" mass="16029">MWDELVTDGEKRRWLLGEGCKPLAEESGCTLSTIVCCVGKVGHQRIPLLAQVLVCVLDLSVDDLPGVLQALVGGILNPLQSAVDCAVNSVAGVGCGFFSRLLRLFHCCVGSPLSLLFGSLGSFQSLRFCFLCRLFRRVYCRVDRVFC</sequence>
<proteinExistence type="predicted"/>
<dbReference type="AlphaFoldDB" id="S4PMY7"/>